<reference evidence="2" key="1">
    <citation type="submission" date="2023-06" db="EMBL/GenBank/DDBJ databases">
        <authorList>
            <consortium name="Lawrence Berkeley National Laboratory"/>
            <person name="Ahrendt S."/>
            <person name="Sahu N."/>
            <person name="Indic B."/>
            <person name="Wong-Bajracharya J."/>
            <person name="Merenyi Z."/>
            <person name="Ke H.-M."/>
            <person name="Monk M."/>
            <person name="Kocsube S."/>
            <person name="Drula E."/>
            <person name="Lipzen A."/>
            <person name="Balint B."/>
            <person name="Henrissat B."/>
            <person name="Andreopoulos B."/>
            <person name="Martin F.M."/>
            <person name="Harder C.B."/>
            <person name="Rigling D."/>
            <person name="Ford K.L."/>
            <person name="Foster G.D."/>
            <person name="Pangilinan J."/>
            <person name="Papanicolaou A."/>
            <person name="Barry K."/>
            <person name="LaButti K."/>
            <person name="Viragh M."/>
            <person name="Koriabine M."/>
            <person name="Yan M."/>
            <person name="Riley R."/>
            <person name="Champramary S."/>
            <person name="Plett K.L."/>
            <person name="Tsai I.J."/>
            <person name="Slot J."/>
            <person name="Sipos G."/>
            <person name="Plett J."/>
            <person name="Nagy L.G."/>
            <person name="Grigoriev I.V."/>
        </authorList>
    </citation>
    <scope>NUCLEOTIDE SEQUENCE</scope>
    <source>
        <strain evidence="2">ICMP 16352</strain>
    </source>
</reference>
<sequence length="232" mass="25980">MSKKFAQDYLESLTRQEVQALAKEHGIRANLSTKVIINNLLAIPSATAESEPKEPPTKAKANKRKRDDAAEEPSQTKELPADAGNEKAPPPPTKRRRVTPEPSKEVAPSGPPADQADEEDEPHTTLVGQLERHADTNGIQHERLEDIYRVLAGMQKSLCERQPELTHHVAVRFAVEQFLIVPMRKQRTLVDGSGFLPRAAAHEWKKWHDENITYPELLHPTNALPKEEAKLA</sequence>
<dbReference type="AlphaFoldDB" id="A0AA39UK35"/>
<dbReference type="Proteomes" id="UP001175227">
    <property type="component" value="Unassembled WGS sequence"/>
</dbReference>
<protein>
    <submittedName>
        <fullName evidence="2">Uncharacterized protein</fullName>
    </submittedName>
</protein>
<dbReference type="EMBL" id="JAUEPR010000004">
    <property type="protein sequence ID" value="KAK0486119.1"/>
    <property type="molecule type" value="Genomic_DNA"/>
</dbReference>
<feature type="region of interest" description="Disordered" evidence="1">
    <location>
        <begin position="46"/>
        <end position="125"/>
    </location>
</feature>
<proteinExistence type="predicted"/>
<name>A0AA39UK35_9AGAR</name>
<evidence type="ECO:0000256" key="1">
    <source>
        <dbReference type="SAM" id="MobiDB-lite"/>
    </source>
</evidence>
<evidence type="ECO:0000313" key="2">
    <source>
        <dbReference type="EMBL" id="KAK0486119.1"/>
    </source>
</evidence>
<evidence type="ECO:0000313" key="3">
    <source>
        <dbReference type="Proteomes" id="UP001175227"/>
    </source>
</evidence>
<accession>A0AA39UK35</accession>
<organism evidence="2 3">
    <name type="scientific">Armillaria novae-zelandiae</name>
    <dbReference type="NCBI Taxonomy" id="153914"/>
    <lineage>
        <taxon>Eukaryota</taxon>
        <taxon>Fungi</taxon>
        <taxon>Dikarya</taxon>
        <taxon>Basidiomycota</taxon>
        <taxon>Agaricomycotina</taxon>
        <taxon>Agaricomycetes</taxon>
        <taxon>Agaricomycetidae</taxon>
        <taxon>Agaricales</taxon>
        <taxon>Marasmiineae</taxon>
        <taxon>Physalacriaceae</taxon>
        <taxon>Armillaria</taxon>
    </lineage>
</organism>
<comment type="caution">
    <text evidence="2">The sequence shown here is derived from an EMBL/GenBank/DDBJ whole genome shotgun (WGS) entry which is preliminary data.</text>
</comment>
<keyword evidence="3" id="KW-1185">Reference proteome</keyword>
<gene>
    <name evidence="2" type="ORF">IW261DRAFT_1663657</name>
</gene>